<protein>
    <submittedName>
        <fullName evidence="1">Uncharacterized protein</fullName>
    </submittedName>
</protein>
<name>X7ZK49_MYCXE</name>
<accession>X7ZK49</accession>
<evidence type="ECO:0000313" key="1">
    <source>
        <dbReference type="EMBL" id="EUA19088.1"/>
    </source>
</evidence>
<proteinExistence type="predicted"/>
<gene>
    <name evidence="1" type="ORF">I553_10228</name>
</gene>
<organism evidence="1">
    <name type="scientific">Mycobacterium xenopi 4042</name>
    <dbReference type="NCBI Taxonomy" id="1299334"/>
    <lineage>
        <taxon>Bacteria</taxon>
        <taxon>Bacillati</taxon>
        <taxon>Actinomycetota</taxon>
        <taxon>Actinomycetes</taxon>
        <taxon>Mycobacteriales</taxon>
        <taxon>Mycobacteriaceae</taxon>
        <taxon>Mycobacterium</taxon>
    </lineage>
</organism>
<reference evidence="1" key="1">
    <citation type="submission" date="2014-01" db="EMBL/GenBank/DDBJ databases">
        <authorList>
            <person name="Brown-Elliot B."/>
            <person name="Wallace R."/>
            <person name="Lenaerts A."/>
            <person name="Ordway D."/>
            <person name="DeGroote M.A."/>
            <person name="Parker T."/>
            <person name="Sizemore C."/>
            <person name="Tallon L.J."/>
            <person name="Sadzewicz L.K."/>
            <person name="Sengamalay N."/>
            <person name="Fraser C.M."/>
            <person name="Hine E."/>
            <person name="Shefchek K.A."/>
            <person name="Das S.P."/>
            <person name="Tettelin H."/>
        </authorList>
    </citation>
    <scope>NUCLEOTIDE SEQUENCE [LARGE SCALE GENOMIC DNA]</scope>
    <source>
        <strain evidence="1">4042</strain>
    </source>
</reference>
<dbReference type="PATRIC" id="fig|1299334.3.peg.8054"/>
<dbReference type="EMBL" id="JAOB01000074">
    <property type="protein sequence ID" value="EUA19088.1"/>
    <property type="molecule type" value="Genomic_DNA"/>
</dbReference>
<sequence length="199" mass="21426">MRAPSGQTTADRRALRVEAADHRARSRPDYGLAFDLLSSAHQQVMTGHHNGVITLDLPRATTCTGTAARRDGRAVPHAARALPPRDRPLLLLPADRHVTGYLARFASCSATLTPTTRPRWIGITARVRPRAGSSASCRRMPPCPERGLAETFAHYLHIRDALDTSASCGLPGRGHVRASPLGPALSGRSSKCGCRCRGR</sequence>
<dbReference type="InterPro" id="IPR031321">
    <property type="entry name" value="UCP012641"/>
</dbReference>
<dbReference type="AlphaFoldDB" id="X7ZK49"/>
<dbReference type="Pfam" id="PF15887">
    <property type="entry name" value="Peptidase_Mx"/>
    <property type="match status" value="1"/>
</dbReference>
<comment type="caution">
    <text evidence="1">The sequence shown here is derived from an EMBL/GenBank/DDBJ whole genome shotgun (WGS) entry which is preliminary data.</text>
</comment>